<gene>
    <name evidence="1" type="ORF">J2Z80_000342</name>
</gene>
<protein>
    <submittedName>
        <fullName evidence="1">RNase H-like HicB family nuclease</fullName>
    </submittedName>
</protein>
<dbReference type="Proteomes" id="UP001166402">
    <property type="component" value="Unassembled WGS sequence"/>
</dbReference>
<proteinExistence type="predicted"/>
<keyword evidence="2" id="KW-1185">Reference proteome</keyword>
<evidence type="ECO:0000313" key="1">
    <source>
        <dbReference type="EMBL" id="MBP2070844.1"/>
    </source>
</evidence>
<organism evidence="1 2">
    <name type="scientific">Thermoanaerobacterium butyriciformans</name>
    <dbReference type="NCBI Taxonomy" id="1702242"/>
    <lineage>
        <taxon>Bacteria</taxon>
        <taxon>Bacillati</taxon>
        <taxon>Bacillota</taxon>
        <taxon>Clostridia</taxon>
        <taxon>Thermoanaerobacterales</taxon>
        <taxon>Thermoanaerobacteraceae</taxon>
        <taxon>Thermoanaerobacterium</taxon>
    </lineage>
</organism>
<dbReference type="InterPro" id="IPR035069">
    <property type="entry name" value="TTHA1013/TTHA0281-like"/>
</dbReference>
<comment type="caution">
    <text evidence="1">The sequence shown here is derived from an EMBL/GenBank/DDBJ whole genome shotgun (WGS) entry which is preliminary data.</text>
</comment>
<evidence type="ECO:0000313" key="2">
    <source>
        <dbReference type="Proteomes" id="UP001166402"/>
    </source>
</evidence>
<accession>A0ABS4NB24</accession>
<dbReference type="EMBL" id="JAGGLT010000002">
    <property type="protein sequence ID" value="MBP2070844.1"/>
    <property type="molecule type" value="Genomic_DNA"/>
</dbReference>
<name>A0ABS4NB24_9THEO</name>
<sequence length="70" mass="8036">MTVCKKDNKVEIIKLKDDEGYLAYVSKPPNCMSYGKTPEEALKNLNDTIKYWIKTAKELEKVNISGMRIP</sequence>
<dbReference type="Gene3D" id="3.30.160.250">
    <property type="match status" value="1"/>
</dbReference>
<dbReference type="SUPFAM" id="SSF143100">
    <property type="entry name" value="TTHA1013/TTHA0281-like"/>
    <property type="match status" value="1"/>
</dbReference>
<reference evidence="1" key="1">
    <citation type="submission" date="2021-03" db="EMBL/GenBank/DDBJ databases">
        <title>Genomic Encyclopedia of Type Strains, Phase IV (KMG-IV): sequencing the most valuable type-strain genomes for metagenomic binning, comparative biology and taxonomic classification.</title>
        <authorList>
            <person name="Goeker M."/>
        </authorList>
    </citation>
    <scope>NUCLEOTIDE SEQUENCE</scope>
    <source>
        <strain evidence="1">DSM 101588</strain>
    </source>
</reference>